<evidence type="ECO:0000256" key="4">
    <source>
        <dbReference type="ARBA" id="ARBA00023002"/>
    </source>
</evidence>
<dbReference type="InterPro" id="IPR011032">
    <property type="entry name" value="GroES-like_sf"/>
</dbReference>
<feature type="domain" description="Enoyl reductase (ER)" evidence="6">
    <location>
        <begin position="8"/>
        <end position="389"/>
    </location>
</feature>
<keyword evidence="3 5" id="KW-0862">Zinc</keyword>
<evidence type="ECO:0000259" key="6">
    <source>
        <dbReference type="SMART" id="SM00829"/>
    </source>
</evidence>
<dbReference type="InterPro" id="IPR036291">
    <property type="entry name" value="NAD(P)-bd_dom_sf"/>
</dbReference>
<sequence>MKAVVFHGVGDIRLEEVADPVLEAPTDAIVRLSVSAICGTDLHLVRGSFSGMRPGTILGHEGVGIVETLGTDVRNLQVGDRVVVCPTVACGNCSYCRAGYYAQCDNANPQGPRAGTAFLGGPESSGAIHGLQAEKARIPHANIGLIKLPDTVSDEQAILLADVFPTGYFGAEMAEITPGDTVAVFGCGPVGQFAIASALLFGASRVFAVDHEQDRLELARRQGAETIHFDEEDPVATLLRLTGGIGVDRAIDAVGVDAEPSAQLDDPKELGRFRAEMADSAPQTNPDGDNWHPGNAPSQALYWAVESLAKAGTLSIIGLYSPQSRSFPIGLAASRSLTVNMGNCHHRRYIPMLIDLVASGRIDPTEVLTRVEPLQDSIEAFKAFDRHACGWTKVSLVPAQDDAEERLDEALEETFPASDPPSPAAPKR</sequence>
<dbReference type="InterPro" id="IPR013149">
    <property type="entry name" value="ADH-like_C"/>
</dbReference>
<dbReference type="SMART" id="SM00829">
    <property type="entry name" value="PKS_ER"/>
    <property type="match status" value="1"/>
</dbReference>
<dbReference type="Proteomes" id="UP001281217">
    <property type="component" value="Unassembled WGS sequence"/>
</dbReference>
<dbReference type="Gene3D" id="3.90.180.10">
    <property type="entry name" value="Medium-chain alcohol dehydrogenases, catalytic domain"/>
    <property type="match status" value="1"/>
</dbReference>
<comment type="cofactor">
    <cofactor evidence="1 5">
        <name>Zn(2+)</name>
        <dbReference type="ChEBI" id="CHEBI:29105"/>
    </cofactor>
</comment>
<dbReference type="PANTHER" id="PTHR42813">
    <property type="entry name" value="ZINC-TYPE ALCOHOL DEHYDROGENASE-LIKE"/>
    <property type="match status" value="1"/>
</dbReference>
<evidence type="ECO:0000313" key="8">
    <source>
        <dbReference type="Proteomes" id="UP001281217"/>
    </source>
</evidence>
<dbReference type="EMBL" id="JAVRDO010000003">
    <property type="protein sequence ID" value="MDX9686872.1"/>
    <property type="molecule type" value="Genomic_DNA"/>
</dbReference>
<name>A0ABU5BVS0_9GAMM</name>
<comment type="similarity">
    <text evidence="5">Belongs to the zinc-containing alcohol dehydrogenase family.</text>
</comment>
<dbReference type="SUPFAM" id="SSF51735">
    <property type="entry name" value="NAD(P)-binding Rossmann-fold domains"/>
    <property type="match status" value="1"/>
</dbReference>
<keyword evidence="8" id="KW-1185">Reference proteome</keyword>
<evidence type="ECO:0000256" key="3">
    <source>
        <dbReference type="ARBA" id="ARBA00022833"/>
    </source>
</evidence>
<dbReference type="SUPFAM" id="SSF50129">
    <property type="entry name" value="GroES-like"/>
    <property type="match status" value="1"/>
</dbReference>
<dbReference type="Gene3D" id="3.40.50.720">
    <property type="entry name" value="NAD(P)-binding Rossmann-like Domain"/>
    <property type="match status" value="1"/>
</dbReference>
<evidence type="ECO:0000256" key="5">
    <source>
        <dbReference type="RuleBase" id="RU361277"/>
    </source>
</evidence>
<dbReference type="InterPro" id="IPR013154">
    <property type="entry name" value="ADH-like_N"/>
</dbReference>
<comment type="caution">
    <text evidence="7">The sequence shown here is derived from an EMBL/GenBank/DDBJ whole genome shotgun (WGS) entry which is preliminary data.</text>
</comment>
<dbReference type="EC" id="1.1.1.-" evidence="7"/>
<protein>
    <submittedName>
        <fullName evidence="7">Zinc-dependent alcohol dehydrogenase</fullName>
        <ecNumber evidence="7">1.1.1.-</ecNumber>
    </submittedName>
</protein>
<reference evidence="8" key="1">
    <citation type="submission" date="2023-07" db="EMBL/GenBank/DDBJ databases">
        <authorList>
            <person name="de Witt J."/>
        </authorList>
    </citation>
    <scope>NUCLEOTIDE SEQUENCE [LARGE SCALE GENOMIC DNA]</scope>
    <source>
        <strain evidence="8">FZJ</strain>
    </source>
</reference>
<keyword evidence="2 5" id="KW-0479">Metal-binding</keyword>
<evidence type="ECO:0000256" key="2">
    <source>
        <dbReference type="ARBA" id="ARBA00022723"/>
    </source>
</evidence>
<evidence type="ECO:0000313" key="7">
    <source>
        <dbReference type="EMBL" id="MDX9686872.1"/>
    </source>
</evidence>
<dbReference type="CDD" id="cd08283">
    <property type="entry name" value="FDH_like_1"/>
    <property type="match status" value="1"/>
</dbReference>
<evidence type="ECO:0000256" key="1">
    <source>
        <dbReference type="ARBA" id="ARBA00001947"/>
    </source>
</evidence>
<gene>
    <name evidence="7" type="ORF">RED13_001293</name>
</gene>
<dbReference type="InterPro" id="IPR002328">
    <property type="entry name" value="ADH_Zn_CS"/>
</dbReference>
<dbReference type="Pfam" id="PF00107">
    <property type="entry name" value="ADH_zinc_N"/>
    <property type="match status" value="1"/>
</dbReference>
<keyword evidence="4 7" id="KW-0560">Oxidoreductase</keyword>
<organism evidence="7 8">
    <name type="scientific">Halopseudomonas formosensis</name>
    <dbReference type="NCBI Taxonomy" id="1002526"/>
    <lineage>
        <taxon>Bacteria</taxon>
        <taxon>Pseudomonadati</taxon>
        <taxon>Pseudomonadota</taxon>
        <taxon>Gammaproteobacteria</taxon>
        <taxon>Pseudomonadales</taxon>
        <taxon>Pseudomonadaceae</taxon>
        <taxon>Halopseudomonas</taxon>
    </lineage>
</organism>
<dbReference type="Pfam" id="PF08240">
    <property type="entry name" value="ADH_N"/>
    <property type="match status" value="1"/>
</dbReference>
<dbReference type="RefSeq" id="WP_320330854.1">
    <property type="nucleotide sequence ID" value="NZ_JAVRDO010000003.1"/>
</dbReference>
<dbReference type="PANTHER" id="PTHR42813:SF7">
    <property type="entry name" value="ALCOHOL DEHYDROGENASE (ZN-DEPENDENT)-RELATED"/>
    <property type="match status" value="1"/>
</dbReference>
<proteinExistence type="inferred from homology"/>
<dbReference type="PROSITE" id="PS00059">
    <property type="entry name" value="ADH_ZINC"/>
    <property type="match status" value="1"/>
</dbReference>
<accession>A0ABU5BVS0</accession>
<dbReference type="GO" id="GO:0016491">
    <property type="term" value="F:oxidoreductase activity"/>
    <property type="evidence" value="ECO:0007669"/>
    <property type="project" value="UniProtKB-KW"/>
</dbReference>
<dbReference type="InterPro" id="IPR020843">
    <property type="entry name" value="ER"/>
</dbReference>